<dbReference type="RefSeq" id="WP_249251059.1">
    <property type="nucleotide sequence ID" value="NZ_JAKIKT010000016.1"/>
</dbReference>
<dbReference type="Pfam" id="PF14344">
    <property type="entry name" value="DUF4397"/>
    <property type="match status" value="1"/>
</dbReference>
<evidence type="ECO:0000313" key="3">
    <source>
        <dbReference type="Proteomes" id="UP001202831"/>
    </source>
</evidence>
<dbReference type="Proteomes" id="UP001202831">
    <property type="component" value="Unassembled WGS sequence"/>
</dbReference>
<dbReference type="PROSITE" id="PS51257">
    <property type="entry name" value="PROKAR_LIPOPROTEIN"/>
    <property type="match status" value="1"/>
</dbReference>
<accession>A0ABT0NFD7</accession>
<comment type="caution">
    <text evidence="2">The sequence shown here is derived from an EMBL/GenBank/DDBJ whole genome shotgun (WGS) entry which is preliminary data.</text>
</comment>
<dbReference type="InterPro" id="IPR025510">
    <property type="entry name" value="DUF4397"/>
</dbReference>
<feature type="domain" description="DUF4397" evidence="1">
    <location>
        <begin position="33"/>
        <end position="130"/>
    </location>
</feature>
<keyword evidence="3" id="KW-1185">Reference proteome</keyword>
<evidence type="ECO:0000259" key="1">
    <source>
        <dbReference type="Pfam" id="PF14344"/>
    </source>
</evidence>
<organism evidence="2 3">
    <name type="scientific">Shewanella corallii</name>
    <dbReference type="NCBI Taxonomy" id="560080"/>
    <lineage>
        <taxon>Bacteria</taxon>
        <taxon>Pseudomonadati</taxon>
        <taxon>Pseudomonadota</taxon>
        <taxon>Gammaproteobacteria</taxon>
        <taxon>Alteromonadales</taxon>
        <taxon>Shewanellaceae</taxon>
        <taxon>Shewanella</taxon>
    </lineage>
</organism>
<name>A0ABT0NFD7_9GAMM</name>
<protein>
    <submittedName>
        <fullName evidence="2">DUF4397 domain-containing protein</fullName>
    </submittedName>
</protein>
<dbReference type="EMBL" id="JAKIKT010000016">
    <property type="protein sequence ID" value="MCL2916522.1"/>
    <property type="molecule type" value="Genomic_DNA"/>
</dbReference>
<reference evidence="2 3" key="1">
    <citation type="submission" date="2022-01" db="EMBL/GenBank/DDBJ databases">
        <title>Whole genome-based taxonomy of the Shewanellaceae.</title>
        <authorList>
            <person name="Martin-Rodriguez A.J."/>
        </authorList>
    </citation>
    <scope>NUCLEOTIDE SEQUENCE [LARGE SCALE GENOMIC DNA]</scope>
    <source>
        <strain evidence="2 3">DSM 21332</strain>
    </source>
</reference>
<gene>
    <name evidence="2" type="ORF">L2725_22550</name>
</gene>
<evidence type="ECO:0000313" key="2">
    <source>
        <dbReference type="EMBL" id="MCL2916522.1"/>
    </source>
</evidence>
<sequence>MKRTKNLILAMGVMLSVVGCSDSDKEEPKKQVAYVQYYNASPDSTSTNLVLKSKKYTSVNFGQAIQRFAVTTGSNEVSVTGKNAENKDVSFHKQDVTFAAGDNHLYVLAGDYAKTDFVDIKFTTDKLDKENDNQDKKTYMQVLAAHVSKSTAKLGIYIGKKEDGFSSAKFLGQAEYKGVTESQILATGKYVVYLTKAGSNEPFYTTAEVNLNAKTVYKLLIRPGFGAATEGIKLDAVSGGKSVSSLPDINEKVQFRVYNGFEETDKVKAELKGKSGESHEVEVARWAISSFTPAKFGDYDVEISDAATGNTLLNNLLVTYNQSDSKSILLYPDAEDKLKATVIEHSLTPRSYQYSIQLLNLAAGTKGLEVYFVRGNETVETAKYKVTKWDFTKNLSITLPRDSYTVTVIKRENDNTLNLLHRQALQLKDNLDFTLVLTPDESQTWGYRLVAFQ</sequence>
<proteinExistence type="predicted"/>